<evidence type="ECO:0000256" key="2">
    <source>
        <dbReference type="ARBA" id="ARBA00004613"/>
    </source>
</evidence>
<evidence type="ECO:0000256" key="5">
    <source>
        <dbReference type="ARBA" id="ARBA00023143"/>
    </source>
</evidence>
<dbReference type="SUPFAM" id="SSF64518">
    <property type="entry name" value="Phase 1 flagellin"/>
    <property type="match status" value="1"/>
</dbReference>
<feature type="domain" description="Flagellin N-terminal" evidence="6">
    <location>
        <begin position="3"/>
        <end position="140"/>
    </location>
</feature>
<dbReference type="AlphaFoldDB" id="A0A6M4YHA5"/>
<evidence type="ECO:0000313" key="8">
    <source>
        <dbReference type="Proteomes" id="UP000501427"/>
    </source>
</evidence>
<dbReference type="Pfam" id="PF00669">
    <property type="entry name" value="Flagellin_N"/>
    <property type="match status" value="1"/>
</dbReference>
<protein>
    <submittedName>
        <fullName evidence="7">Flagellar hook-associated protein 3</fullName>
    </submittedName>
</protein>
<dbReference type="PANTHER" id="PTHR42792">
    <property type="entry name" value="FLAGELLIN"/>
    <property type="match status" value="1"/>
</dbReference>
<keyword evidence="7" id="KW-0969">Cilium</keyword>
<dbReference type="PANTHER" id="PTHR42792:SF1">
    <property type="entry name" value="FLAGELLAR HOOK-ASSOCIATED PROTEIN 3"/>
    <property type="match status" value="1"/>
</dbReference>
<dbReference type="RefSeq" id="WP_171276436.1">
    <property type="nucleotide sequence ID" value="NZ_CAWPJG010000001.1"/>
</dbReference>
<proteinExistence type="inferred from homology"/>
<comment type="similarity">
    <text evidence="3">Belongs to the bacterial flagellin family.</text>
</comment>
<evidence type="ECO:0000256" key="4">
    <source>
        <dbReference type="ARBA" id="ARBA00022525"/>
    </source>
</evidence>
<sequence>MRITTNMIYDRNLATMSKVSERQNTAYNQLMSGDKFTRAGEDPSGMSQKMALTKEIDLFKQYGVNGSLLENSLGHEETVLTSLNNAMLSAQTLIQKANSSAMGSEERSAIASELEGLQKQMFDLMNSKNSQGEFIFGGNQSKTQPFVKNASGNYVFQGDTGQRSIQVSPTVQIPANDSGFDLFEMVATRRTASGTSANIKVGVGDQGNFESFYRNNYDASLANNQFTVSTQIGPPETYDIQNSQGVIVQGPALPYTAGNAISFNGLELTLDLPAGGADQTFVLDKPVNDNVLNGMSDFISALRDPSLSADGFQLAVADATTHMNNARTQVDRGQGDVGSRLNSLEQVMGSNDGLSTLNQQARAKVSEADMYEVIAALSKEDAAMSASQLAFSKISKLTLFDYIR</sequence>
<keyword evidence="4" id="KW-0964">Secreted</keyword>
<dbReference type="NCBIfam" id="TIGR02550">
    <property type="entry name" value="flagell_flgL"/>
    <property type="match status" value="1"/>
</dbReference>
<evidence type="ECO:0000259" key="6">
    <source>
        <dbReference type="Pfam" id="PF00669"/>
    </source>
</evidence>
<reference evidence="7 8" key="1">
    <citation type="submission" date="2019-03" db="EMBL/GenBank/DDBJ databases">
        <title>Novel transposon Tn6433 accelerates the dissemination of tet(E) in Aeromonas from aerobic biofilm under oxytetracycline stress.</title>
        <authorList>
            <person name="Shi Y."/>
            <person name="Tian Z."/>
            <person name="Zhang Y."/>
            <person name="Zhang H."/>
            <person name="Yang M."/>
        </authorList>
    </citation>
    <scope>NUCLEOTIDE SEQUENCE [LARGE SCALE GENOMIC DNA]</scope>
    <source>
        <strain evidence="7 8">T0.1-19</strain>
    </source>
</reference>
<evidence type="ECO:0000256" key="1">
    <source>
        <dbReference type="ARBA" id="ARBA00004365"/>
    </source>
</evidence>
<dbReference type="EMBL" id="CP038441">
    <property type="protein sequence ID" value="QJT22492.1"/>
    <property type="molecule type" value="Genomic_DNA"/>
</dbReference>
<keyword evidence="7" id="KW-0966">Cell projection</keyword>
<dbReference type="Proteomes" id="UP000501427">
    <property type="component" value="Chromosome"/>
</dbReference>
<organism evidence="7 8">
    <name type="scientific">Aeromonas media</name>
    <dbReference type="NCBI Taxonomy" id="651"/>
    <lineage>
        <taxon>Bacteria</taxon>
        <taxon>Pseudomonadati</taxon>
        <taxon>Pseudomonadota</taxon>
        <taxon>Gammaproteobacteria</taxon>
        <taxon>Aeromonadales</taxon>
        <taxon>Aeromonadaceae</taxon>
        <taxon>Aeromonas</taxon>
    </lineage>
</organism>
<dbReference type="InterPro" id="IPR001029">
    <property type="entry name" value="Flagellin_N"/>
</dbReference>
<accession>A0A6M4YHA5</accession>
<dbReference type="InterPro" id="IPR013384">
    <property type="entry name" value="Flagell_FlgL"/>
</dbReference>
<keyword evidence="7" id="KW-0282">Flagellum</keyword>
<evidence type="ECO:0000313" key="7">
    <source>
        <dbReference type="EMBL" id="QJT22492.1"/>
    </source>
</evidence>
<dbReference type="GO" id="GO:0071973">
    <property type="term" value="P:bacterial-type flagellum-dependent cell motility"/>
    <property type="evidence" value="ECO:0007669"/>
    <property type="project" value="InterPro"/>
</dbReference>
<evidence type="ECO:0000256" key="3">
    <source>
        <dbReference type="ARBA" id="ARBA00005709"/>
    </source>
</evidence>
<name>A0A6M4YHA5_AERME</name>
<keyword evidence="5" id="KW-0975">Bacterial flagellum</keyword>
<dbReference type="GO" id="GO:0005576">
    <property type="term" value="C:extracellular region"/>
    <property type="evidence" value="ECO:0007669"/>
    <property type="project" value="UniProtKB-SubCell"/>
</dbReference>
<gene>
    <name evidence="7" type="primary">flgL</name>
    <name evidence="7" type="ORF">E4184_14450</name>
</gene>
<dbReference type="Gene3D" id="1.20.1330.10">
    <property type="entry name" value="f41 fragment of flagellin, N-terminal domain"/>
    <property type="match status" value="2"/>
</dbReference>
<dbReference type="GO" id="GO:0005198">
    <property type="term" value="F:structural molecule activity"/>
    <property type="evidence" value="ECO:0007669"/>
    <property type="project" value="InterPro"/>
</dbReference>
<dbReference type="GO" id="GO:0009424">
    <property type="term" value="C:bacterial-type flagellum hook"/>
    <property type="evidence" value="ECO:0007669"/>
    <property type="project" value="InterPro"/>
</dbReference>
<comment type="subcellular location">
    <subcellularLocation>
        <location evidence="1">Bacterial flagellum</location>
    </subcellularLocation>
    <subcellularLocation>
        <location evidence="2">Secreted</location>
    </subcellularLocation>
</comment>
<dbReference type="InterPro" id="IPR001492">
    <property type="entry name" value="Flagellin"/>
</dbReference>